<evidence type="ECO:0000256" key="1">
    <source>
        <dbReference type="SAM" id="MobiDB-lite"/>
    </source>
</evidence>
<feature type="region of interest" description="Disordered" evidence="1">
    <location>
        <begin position="1"/>
        <end position="54"/>
    </location>
</feature>
<feature type="region of interest" description="Disordered" evidence="1">
    <location>
        <begin position="276"/>
        <end position="295"/>
    </location>
</feature>
<sequence length="343" mass="37370">MWPSCSDSLARLTHDADEADAHTHPKTPAAPKSKKGKKGGKGEQQPTVAEPTTDELKQVVAQLDGQVLPALAQLNEQAAKIAADEKAARVEAKLLEIKVVPESVTALAQAPQQEIPQDDQDELKRQEDATEVDIGKLQEKLGEIDELLAQGDLTPEQQKELENARANTESYLDKLRRLRDALLDKLANLAKYGRDKEALDAATEPVSEALTTVFDKYSTQAPQPFAVGKEDLEKPMIKKKSRLHETFPSHGPSSLPTNTHTSLRAQSRAHVLFASKRDATEHTGGTQLCGSTSRPAGRKFLDDHLMLSPAKPLCSLDEASEVIRGDAKRAKEENPESSEGCCP</sequence>
<keyword evidence="2" id="KW-1185">Reference proteome</keyword>
<feature type="region of interest" description="Disordered" evidence="1">
    <location>
        <begin position="109"/>
        <end position="136"/>
    </location>
</feature>
<protein>
    <submittedName>
        <fullName evidence="3">Uncharacterized protein</fullName>
    </submittedName>
</protein>
<dbReference type="AlphaFoldDB" id="A0AAF3EA93"/>
<evidence type="ECO:0000313" key="3">
    <source>
        <dbReference type="WBParaSite" id="MBELARI_LOCUS1084"/>
    </source>
</evidence>
<dbReference type="Proteomes" id="UP000887575">
    <property type="component" value="Unassembled WGS sequence"/>
</dbReference>
<feature type="compositionally biased region" description="Basic and acidic residues" evidence="1">
    <location>
        <begin position="122"/>
        <end position="136"/>
    </location>
</feature>
<proteinExistence type="predicted"/>
<organism evidence="2 3">
    <name type="scientific">Mesorhabditis belari</name>
    <dbReference type="NCBI Taxonomy" id="2138241"/>
    <lineage>
        <taxon>Eukaryota</taxon>
        <taxon>Metazoa</taxon>
        <taxon>Ecdysozoa</taxon>
        <taxon>Nematoda</taxon>
        <taxon>Chromadorea</taxon>
        <taxon>Rhabditida</taxon>
        <taxon>Rhabditina</taxon>
        <taxon>Rhabditomorpha</taxon>
        <taxon>Rhabditoidea</taxon>
        <taxon>Rhabditidae</taxon>
        <taxon>Mesorhabditinae</taxon>
        <taxon>Mesorhabditis</taxon>
    </lineage>
</organism>
<accession>A0AAF3EA93</accession>
<reference evidence="3" key="1">
    <citation type="submission" date="2024-02" db="UniProtKB">
        <authorList>
            <consortium name="WormBaseParasite"/>
        </authorList>
    </citation>
    <scope>IDENTIFICATION</scope>
</reference>
<feature type="compositionally biased region" description="Basic and acidic residues" evidence="1">
    <location>
        <begin position="12"/>
        <end position="23"/>
    </location>
</feature>
<dbReference type="WBParaSite" id="MBELARI_LOCUS1084">
    <property type="protein sequence ID" value="MBELARI_LOCUS1084"/>
    <property type="gene ID" value="MBELARI_LOCUS1084"/>
</dbReference>
<name>A0AAF3EA93_9BILA</name>
<evidence type="ECO:0000313" key="2">
    <source>
        <dbReference type="Proteomes" id="UP000887575"/>
    </source>
</evidence>
<feature type="compositionally biased region" description="Polar residues" evidence="1">
    <location>
        <begin position="283"/>
        <end position="294"/>
    </location>
</feature>